<feature type="region of interest" description="Disordered" evidence="3">
    <location>
        <begin position="171"/>
        <end position="276"/>
    </location>
</feature>
<evidence type="ECO:0000256" key="1">
    <source>
        <dbReference type="ARBA" id="ARBA00023125"/>
    </source>
</evidence>
<dbReference type="Proteomes" id="UP000681722">
    <property type="component" value="Unassembled WGS sequence"/>
</dbReference>
<evidence type="ECO:0000256" key="3">
    <source>
        <dbReference type="SAM" id="MobiDB-lite"/>
    </source>
</evidence>
<dbReference type="PRINTS" id="PR00053">
    <property type="entry name" value="FORKHEAD"/>
</dbReference>
<feature type="compositionally biased region" description="Basic and acidic residues" evidence="3">
    <location>
        <begin position="146"/>
        <end position="161"/>
    </location>
</feature>
<name>A0A813QM28_9BILA</name>
<feature type="region of interest" description="Disordered" evidence="3">
    <location>
        <begin position="325"/>
        <end position="344"/>
    </location>
</feature>
<keyword evidence="7" id="KW-1185">Reference proteome</keyword>
<feature type="region of interest" description="Disordered" evidence="3">
    <location>
        <begin position="146"/>
        <end position="165"/>
    </location>
</feature>
<feature type="compositionally biased region" description="Polar residues" evidence="3">
    <location>
        <begin position="180"/>
        <end position="200"/>
    </location>
</feature>
<dbReference type="SMART" id="SM00339">
    <property type="entry name" value="FH"/>
    <property type="match status" value="1"/>
</dbReference>
<protein>
    <recommendedName>
        <fullName evidence="4">Fork-head domain-containing protein</fullName>
    </recommendedName>
</protein>
<evidence type="ECO:0000313" key="6">
    <source>
        <dbReference type="EMBL" id="CAF3550938.1"/>
    </source>
</evidence>
<feature type="compositionally biased region" description="Polar residues" evidence="3">
    <location>
        <begin position="258"/>
        <end position="276"/>
    </location>
</feature>
<sequence>MTNPNSTPTFPFVPPYTTNEQNYYQQQQRQYATPSSYPYGDPTAAKMFTYPVYAQAYAIAAHNSKEMTKPPFSYIALITAAIQHSPDGKVTLNGIYQFIMVIVVDYSMARDDKRPGKGSYWTLDPESYNMFDNGSYLRRRRRFKRNEPQLKHQKELKDGQAHHQHHLNQVAPQVHQQQQNYGRNQKHQQISPTNNGNGTECRTKASRCRNETTSSNSGGKDTDETSCSEQSKKHRHASYPITKAEPVEASESGDPTPYVSNNSSQNGLSGKTAGFSSKPANCVQTSLVPNPLNLFMIDNVMATNRDAMLHNSHVSDMHSAYQSNGTTLNDTNNSTPSSPSTFRCNSSPGAAAVATAAQMSIFSKSNNNMHYFTPSGEDYTLAPTTSTSSSLPTPCSYWPTYASPTYLNASSRSYPHHRSTPNGNSIHPSTATVDSSFLGQDTYGNNTFFDSNKLLVPPQFHTQNFKTPYTSYDFFTQHNGKY</sequence>
<dbReference type="InterPro" id="IPR001766">
    <property type="entry name" value="Fork_head_dom"/>
</dbReference>
<dbReference type="PANTHER" id="PTHR11829">
    <property type="entry name" value="FORKHEAD BOX PROTEIN"/>
    <property type="match status" value="1"/>
</dbReference>
<dbReference type="PROSITE" id="PS00657">
    <property type="entry name" value="FORK_HEAD_1"/>
    <property type="match status" value="1"/>
</dbReference>
<comment type="caution">
    <text evidence="5">The sequence shown here is derived from an EMBL/GenBank/DDBJ whole genome shotgun (WGS) entry which is preliminary data.</text>
</comment>
<dbReference type="SUPFAM" id="SSF46785">
    <property type="entry name" value="Winged helix' DNA-binding domain"/>
    <property type="match status" value="1"/>
</dbReference>
<dbReference type="GO" id="GO:0000981">
    <property type="term" value="F:DNA-binding transcription factor activity, RNA polymerase II-specific"/>
    <property type="evidence" value="ECO:0007669"/>
    <property type="project" value="TreeGrafter"/>
</dbReference>
<dbReference type="EMBL" id="CAJNOQ010000183">
    <property type="protein sequence ID" value="CAF0769015.1"/>
    <property type="molecule type" value="Genomic_DNA"/>
</dbReference>
<keyword evidence="1 2" id="KW-0238">DNA-binding</keyword>
<reference evidence="5" key="1">
    <citation type="submission" date="2021-02" db="EMBL/GenBank/DDBJ databases">
        <authorList>
            <person name="Nowell W R."/>
        </authorList>
    </citation>
    <scope>NUCLEOTIDE SEQUENCE</scope>
</reference>
<dbReference type="InterPro" id="IPR036390">
    <property type="entry name" value="WH_DNA-bd_sf"/>
</dbReference>
<evidence type="ECO:0000256" key="2">
    <source>
        <dbReference type="PROSITE-ProRule" id="PRU00089"/>
    </source>
</evidence>
<feature type="DNA-binding region" description="Fork-head" evidence="2">
    <location>
        <begin position="69"/>
        <end position="141"/>
    </location>
</feature>
<dbReference type="GO" id="GO:0005634">
    <property type="term" value="C:nucleus"/>
    <property type="evidence" value="ECO:0007669"/>
    <property type="project" value="UniProtKB-SubCell"/>
</dbReference>
<evidence type="ECO:0000313" key="7">
    <source>
        <dbReference type="Proteomes" id="UP000663829"/>
    </source>
</evidence>
<gene>
    <name evidence="5" type="ORF">GPM918_LOCUS1819</name>
    <name evidence="6" type="ORF">SRO942_LOCUS1819</name>
</gene>
<dbReference type="Proteomes" id="UP000663829">
    <property type="component" value="Unassembled WGS sequence"/>
</dbReference>
<dbReference type="InterPro" id="IPR018122">
    <property type="entry name" value="TF_fork_head_CS_1"/>
</dbReference>
<dbReference type="InterPro" id="IPR050211">
    <property type="entry name" value="FOX_domain-containing"/>
</dbReference>
<dbReference type="GO" id="GO:0009653">
    <property type="term" value="P:anatomical structure morphogenesis"/>
    <property type="evidence" value="ECO:0007669"/>
    <property type="project" value="TreeGrafter"/>
</dbReference>
<feature type="compositionally biased region" description="Polar residues" evidence="3">
    <location>
        <begin position="211"/>
        <end position="229"/>
    </location>
</feature>
<comment type="subcellular location">
    <subcellularLocation>
        <location evidence="2">Nucleus</location>
    </subcellularLocation>
</comment>
<evidence type="ECO:0000313" key="5">
    <source>
        <dbReference type="EMBL" id="CAF0769015.1"/>
    </source>
</evidence>
<keyword evidence="2" id="KW-0539">Nucleus</keyword>
<dbReference type="AlphaFoldDB" id="A0A813QM28"/>
<proteinExistence type="predicted"/>
<feature type="compositionally biased region" description="Low complexity" evidence="3">
    <location>
        <begin position="326"/>
        <end position="341"/>
    </location>
</feature>
<dbReference type="Pfam" id="PF00250">
    <property type="entry name" value="Forkhead"/>
    <property type="match status" value="1"/>
</dbReference>
<dbReference type="PROSITE" id="PS50039">
    <property type="entry name" value="FORK_HEAD_3"/>
    <property type="match status" value="1"/>
</dbReference>
<evidence type="ECO:0000259" key="4">
    <source>
        <dbReference type="PROSITE" id="PS50039"/>
    </source>
</evidence>
<dbReference type="PANTHER" id="PTHR11829:SF388">
    <property type="entry name" value="FORK HEAD DOMAIN-CONTAINING PROTEIN L1-RELATED"/>
    <property type="match status" value="1"/>
</dbReference>
<dbReference type="EMBL" id="CAJOBC010000183">
    <property type="protein sequence ID" value="CAF3550938.1"/>
    <property type="molecule type" value="Genomic_DNA"/>
</dbReference>
<dbReference type="GO" id="GO:0000978">
    <property type="term" value="F:RNA polymerase II cis-regulatory region sequence-specific DNA binding"/>
    <property type="evidence" value="ECO:0007669"/>
    <property type="project" value="TreeGrafter"/>
</dbReference>
<dbReference type="Gene3D" id="1.10.10.10">
    <property type="entry name" value="Winged helix-like DNA-binding domain superfamily/Winged helix DNA-binding domain"/>
    <property type="match status" value="2"/>
</dbReference>
<accession>A0A813QM28</accession>
<dbReference type="OrthoDB" id="5954824at2759"/>
<organism evidence="5 7">
    <name type="scientific">Didymodactylos carnosus</name>
    <dbReference type="NCBI Taxonomy" id="1234261"/>
    <lineage>
        <taxon>Eukaryota</taxon>
        <taxon>Metazoa</taxon>
        <taxon>Spiralia</taxon>
        <taxon>Gnathifera</taxon>
        <taxon>Rotifera</taxon>
        <taxon>Eurotatoria</taxon>
        <taxon>Bdelloidea</taxon>
        <taxon>Philodinida</taxon>
        <taxon>Philodinidae</taxon>
        <taxon>Didymodactylos</taxon>
    </lineage>
</organism>
<dbReference type="InterPro" id="IPR036388">
    <property type="entry name" value="WH-like_DNA-bd_sf"/>
</dbReference>
<dbReference type="GO" id="GO:0030154">
    <property type="term" value="P:cell differentiation"/>
    <property type="evidence" value="ECO:0007669"/>
    <property type="project" value="TreeGrafter"/>
</dbReference>
<feature type="domain" description="Fork-head" evidence="4">
    <location>
        <begin position="69"/>
        <end position="141"/>
    </location>
</feature>